<dbReference type="InterPro" id="IPR017853">
    <property type="entry name" value="GH"/>
</dbReference>
<gene>
    <name evidence="1" type="ORF">K4G66_12655</name>
</gene>
<reference evidence="1" key="1">
    <citation type="journal article" date="2023" name="Comput. Struct. Biotechnol. J.">
        <title>Discovery of a novel marine Bacteroidetes with a rich repertoire of carbohydrate-active enzymes.</title>
        <authorList>
            <person name="Chen B."/>
            <person name="Liu G."/>
            <person name="Chen Q."/>
            <person name="Wang H."/>
            <person name="Liu L."/>
            <person name="Tang K."/>
        </authorList>
    </citation>
    <scope>NUCLEOTIDE SEQUENCE</scope>
    <source>
        <strain evidence="1">TK19036</strain>
    </source>
</reference>
<dbReference type="AlphaFoldDB" id="A0AA49GTG8"/>
<protein>
    <recommendedName>
        <fullName evidence="2">Glycoside hydrolase family 5 domain-containing protein</fullName>
    </recommendedName>
</protein>
<dbReference type="EMBL" id="CP120682">
    <property type="protein sequence ID" value="WKN39543.1"/>
    <property type="molecule type" value="Genomic_DNA"/>
</dbReference>
<evidence type="ECO:0008006" key="2">
    <source>
        <dbReference type="Google" id="ProtNLM"/>
    </source>
</evidence>
<dbReference type="Gene3D" id="3.20.20.80">
    <property type="entry name" value="Glycosidases"/>
    <property type="match status" value="1"/>
</dbReference>
<accession>A0AA49GTG8</accession>
<reference evidence="1" key="2">
    <citation type="journal article" date="2024" name="Antonie Van Leeuwenhoek">
        <title>Roseihalotalea indica gen. nov., sp. nov., a halophilic Bacteroidetes from mesopelagic Southwest Indian Ocean with higher carbohydrate metabolic potential.</title>
        <authorList>
            <person name="Chen B."/>
            <person name="Zhang M."/>
            <person name="Lin D."/>
            <person name="Ye J."/>
            <person name="Tang K."/>
        </authorList>
    </citation>
    <scope>NUCLEOTIDE SEQUENCE</scope>
    <source>
        <strain evidence="1">TK19036</strain>
    </source>
</reference>
<evidence type="ECO:0000313" key="1">
    <source>
        <dbReference type="EMBL" id="WKN39543.1"/>
    </source>
</evidence>
<proteinExistence type="predicted"/>
<dbReference type="SUPFAM" id="SSF51445">
    <property type="entry name" value="(Trans)glycosidases"/>
    <property type="match status" value="1"/>
</dbReference>
<organism evidence="1">
    <name type="scientific">Roseihalotalea indica</name>
    <dbReference type="NCBI Taxonomy" id="2867963"/>
    <lineage>
        <taxon>Bacteria</taxon>
        <taxon>Pseudomonadati</taxon>
        <taxon>Bacteroidota</taxon>
        <taxon>Cytophagia</taxon>
        <taxon>Cytophagales</taxon>
        <taxon>Catalimonadaceae</taxon>
        <taxon>Roseihalotalea</taxon>
    </lineage>
</organism>
<sequence length="485" mass="55268">MMPFARCLFVCWLIAGKLFSQPISLHPENPHYFLYQDEPTLLITSAEHYGSVLNLDFDYETYLATMQQEGMNYTRIFTGSYVEIPGSFGITNNTLAPAPGRYLAPWKRTDETGLYEGEKKFDLTQWEPAYFDRLKDFISEANERDIIVEVTFFCATYQDSYWTRHPFNPGNNVNNLPDVGRQQSHTLANGSLTDFQKKLVEKIVIELNDFDNIFFEIQNEPWSDDPQDAMRTLKTIDLDAVPSWLKWSQTASEASLEWQQAMADQVVATENELPKKHLLAQNYCNFRHSITEVDSTIDILNFHYAWPEAAWMNYGWGRPINFDESGFAGSSDTTYLRQAWQFILAGGSVFNNLDYSFYVGKEDGTGKNDAPGGGSTRFRQQLTYLHQFVESFPYIQMQPDFSVVAQAPGMDVQCLAQAGQQYAIFLSGIPADWIKLTLPAGTFKYAFISPYTGKSISQGELESTGETYTLDLPELDHMVALRITK</sequence>
<name>A0AA49GTG8_9BACT</name>